<dbReference type="OrthoDB" id="5046287at2759"/>
<organism evidence="2 3">
    <name type="scientific">Dactylonectria macrodidyma</name>
    <dbReference type="NCBI Taxonomy" id="307937"/>
    <lineage>
        <taxon>Eukaryota</taxon>
        <taxon>Fungi</taxon>
        <taxon>Dikarya</taxon>
        <taxon>Ascomycota</taxon>
        <taxon>Pezizomycotina</taxon>
        <taxon>Sordariomycetes</taxon>
        <taxon>Hypocreomycetidae</taxon>
        <taxon>Hypocreales</taxon>
        <taxon>Nectriaceae</taxon>
        <taxon>Dactylonectria</taxon>
    </lineage>
</organism>
<reference evidence="2" key="1">
    <citation type="journal article" date="2021" name="Nat. Commun.">
        <title>Genetic determinants of endophytism in the Arabidopsis root mycobiome.</title>
        <authorList>
            <person name="Mesny F."/>
            <person name="Miyauchi S."/>
            <person name="Thiergart T."/>
            <person name="Pickel B."/>
            <person name="Atanasova L."/>
            <person name="Karlsson M."/>
            <person name="Huettel B."/>
            <person name="Barry K.W."/>
            <person name="Haridas S."/>
            <person name="Chen C."/>
            <person name="Bauer D."/>
            <person name="Andreopoulos W."/>
            <person name="Pangilinan J."/>
            <person name="LaButti K."/>
            <person name="Riley R."/>
            <person name="Lipzen A."/>
            <person name="Clum A."/>
            <person name="Drula E."/>
            <person name="Henrissat B."/>
            <person name="Kohler A."/>
            <person name="Grigoriev I.V."/>
            <person name="Martin F.M."/>
            <person name="Hacquard S."/>
        </authorList>
    </citation>
    <scope>NUCLEOTIDE SEQUENCE</scope>
    <source>
        <strain evidence="2">MPI-CAGE-AT-0147</strain>
    </source>
</reference>
<proteinExistence type="predicted"/>
<dbReference type="EMBL" id="JAGMUV010000004">
    <property type="protein sequence ID" value="KAH7160662.1"/>
    <property type="molecule type" value="Genomic_DNA"/>
</dbReference>
<feature type="signal peptide" evidence="1">
    <location>
        <begin position="1"/>
        <end position="19"/>
    </location>
</feature>
<feature type="chain" id="PRO_5040166699" evidence="1">
    <location>
        <begin position="20"/>
        <end position="91"/>
    </location>
</feature>
<keyword evidence="1" id="KW-0732">Signal</keyword>
<evidence type="ECO:0000313" key="3">
    <source>
        <dbReference type="Proteomes" id="UP000738349"/>
    </source>
</evidence>
<comment type="caution">
    <text evidence="2">The sequence shown here is derived from an EMBL/GenBank/DDBJ whole genome shotgun (WGS) entry which is preliminary data.</text>
</comment>
<evidence type="ECO:0000256" key="1">
    <source>
        <dbReference type="SAM" id="SignalP"/>
    </source>
</evidence>
<gene>
    <name evidence="2" type="ORF">EDB81DRAFT_782729</name>
</gene>
<dbReference type="Proteomes" id="UP000738349">
    <property type="component" value="Unassembled WGS sequence"/>
</dbReference>
<accession>A0A9P9FF21</accession>
<dbReference type="AlphaFoldDB" id="A0A9P9FF21"/>
<evidence type="ECO:0000313" key="2">
    <source>
        <dbReference type="EMBL" id="KAH7160662.1"/>
    </source>
</evidence>
<keyword evidence="3" id="KW-1185">Reference proteome</keyword>
<protein>
    <submittedName>
        <fullName evidence="2">Uncharacterized protein</fullName>
    </submittedName>
</protein>
<name>A0A9P9FF21_9HYPO</name>
<sequence length="91" mass="9694">MVTIKSFLALAAFSLGAAALPSTNVDAASVFKRDCPLPGGNCEPFEEEGSLECEWCCYSFTPPQGSLCHTHDSERCGDGDAGYVFHCSSDH</sequence>